<keyword evidence="2" id="KW-1185">Reference proteome</keyword>
<evidence type="ECO:0008006" key="3">
    <source>
        <dbReference type="Google" id="ProtNLM"/>
    </source>
</evidence>
<proteinExistence type="predicted"/>
<sequence>MGDNNKIIRFDWAAKRLLRNKANFGVLEGFLTVLLDEKITIV</sequence>
<protein>
    <recommendedName>
        <fullName evidence="3">PD-(D/E)XK nuclease family transposase</fullName>
    </recommendedName>
</protein>
<dbReference type="Proteomes" id="UP000014200">
    <property type="component" value="Unassembled WGS sequence"/>
</dbReference>
<name>R9HYK3_9BACT</name>
<dbReference type="HOGENOM" id="CLU_3280902_0_0_10"/>
<organism evidence="1 2">
    <name type="scientific">Phocaeicola sartorii</name>
    <dbReference type="NCBI Taxonomy" id="671267"/>
    <lineage>
        <taxon>Bacteria</taxon>
        <taxon>Pseudomonadati</taxon>
        <taxon>Bacteroidota</taxon>
        <taxon>Bacteroidia</taxon>
        <taxon>Bacteroidales</taxon>
        <taxon>Bacteroidaceae</taxon>
        <taxon>Phocaeicola</taxon>
    </lineage>
</organism>
<accession>R9HYK3</accession>
<gene>
    <name evidence="1" type="ORF">C802_04277</name>
</gene>
<evidence type="ECO:0000313" key="1">
    <source>
        <dbReference type="EMBL" id="EOS08911.1"/>
    </source>
</evidence>
<dbReference type="EMBL" id="ASSP01000030">
    <property type="protein sequence ID" value="EOS08911.1"/>
    <property type="molecule type" value="Genomic_DNA"/>
</dbReference>
<feature type="non-terminal residue" evidence="1">
    <location>
        <position position="42"/>
    </location>
</feature>
<dbReference type="AlphaFoldDB" id="R9HYK3"/>
<comment type="caution">
    <text evidence="1">The sequence shown here is derived from an EMBL/GenBank/DDBJ whole genome shotgun (WGS) entry which is preliminary data.</text>
</comment>
<reference evidence="1 2" key="1">
    <citation type="submission" date="2013-04" db="EMBL/GenBank/DDBJ databases">
        <title>The Genome Sequence of Bacteroides massiliensis dnLKV3.</title>
        <authorList>
            <consortium name="The Broad Institute Genomics Platform"/>
            <consortium name="The Broad Institute Genome Sequencing Center for Infectious Disease"/>
            <person name="Earl A."/>
            <person name="Xavier R."/>
            <person name="Kuhn K."/>
            <person name="Stappenbeck T."/>
            <person name="Walker B."/>
            <person name="Young S."/>
            <person name="Zeng Q."/>
            <person name="Gargeya S."/>
            <person name="Fitzgerald M."/>
            <person name="Haas B."/>
            <person name="Abouelleil A."/>
            <person name="Allen A.W."/>
            <person name="Alvarado L."/>
            <person name="Arachchi H.M."/>
            <person name="Berlin A.M."/>
            <person name="Chapman S.B."/>
            <person name="Gainer-Dewar J."/>
            <person name="Goldberg J."/>
            <person name="Griggs A."/>
            <person name="Gujja S."/>
            <person name="Hansen M."/>
            <person name="Howarth C."/>
            <person name="Imamovic A."/>
            <person name="Ireland A."/>
            <person name="Larimer J."/>
            <person name="McCowan C."/>
            <person name="Murphy C."/>
            <person name="Pearson M."/>
            <person name="Poon T.W."/>
            <person name="Priest M."/>
            <person name="Roberts A."/>
            <person name="Saif S."/>
            <person name="Shea T."/>
            <person name="Sisk P."/>
            <person name="Sykes S."/>
            <person name="Wortman J."/>
            <person name="Nusbaum C."/>
            <person name="Birren B."/>
        </authorList>
    </citation>
    <scope>NUCLEOTIDE SEQUENCE [LARGE SCALE GENOMIC DNA]</scope>
    <source>
        <strain evidence="2">dnLKV3</strain>
    </source>
</reference>
<evidence type="ECO:0000313" key="2">
    <source>
        <dbReference type="Proteomes" id="UP000014200"/>
    </source>
</evidence>